<dbReference type="PANTHER" id="PTHR28527">
    <property type="entry name" value="MATING-TYPE SWITCHING PROTEIN SWI2-RELATED"/>
    <property type="match status" value="1"/>
</dbReference>
<feature type="compositionally biased region" description="Basic residues" evidence="1">
    <location>
        <begin position="1"/>
        <end position="10"/>
    </location>
</feature>
<accession>R8BNM8</accession>
<protein>
    <submittedName>
        <fullName evidence="2">Putative dna repair protein dds20 mei5 protein</fullName>
    </submittedName>
</protein>
<name>R8BNM8_PHAM7</name>
<dbReference type="RefSeq" id="XP_007914575.1">
    <property type="nucleotide sequence ID" value="XM_007916384.1"/>
</dbReference>
<feature type="region of interest" description="Disordered" evidence="1">
    <location>
        <begin position="190"/>
        <end position="246"/>
    </location>
</feature>
<gene>
    <name evidence="2" type="ORF">UCRPA7_3767</name>
</gene>
<organism evidence="2 3">
    <name type="scientific">Phaeoacremonium minimum (strain UCR-PA7)</name>
    <name type="common">Esca disease fungus</name>
    <name type="synonym">Togninia minima</name>
    <dbReference type="NCBI Taxonomy" id="1286976"/>
    <lineage>
        <taxon>Eukaryota</taxon>
        <taxon>Fungi</taxon>
        <taxon>Dikarya</taxon>
        <taxon>Ascomycota</taxon>
        <taxon>Pezizomycotina</taxon>
        <taxon>Sordariomycetes</taxon>
        <taxon>Sordariomycetidae</taxon>
        <taxon>Togniniales</taxon>
        <taxon>Togniniaceae</taxon>
        <taxon>Phaeoacremonium</taxon>
    </lineage>
</organism>
<keyword evidence="3" id="KW-1185">Reference proteome</keyword>
<dbReference type="eggNOG" id="ENOG502SAMI">
    <property type="taxonomic scope" value="Eukaryota"/>
</dbReference>
<feature type="region of interest" description="Disordered" evidence="1">
    <location>
        <begin position="1"/>
        <end position="93"/>
    </location>
</feature>
<dbReference type="Gene3D" id="6.10.140.1020">
    <property type="match status" value="1"/>
</dbReference>
<dbReference type="AlphaFoldDB" id="R8BNM8"/>
<dbReference type="KEGG" id="tmn:UCRPA7_3767"/>
<dbReference type="PANTHER" id="PTHR28527:SF1">
    <property type="entry name" value="SWI5-DEPENDENT RECOMBINATION DNA REPAIR PROTEIN 1"/>
    <property type="match status" value="1"/>
</dbReference>
<dbReference type="HOGENOM" id="CLU_045012_1_0_1"/>
<feature type="compositionally biased region" description="Polar residues" evidence="1">
    <location>
        <begin position="226"/>
        <end position="238"/>
    </location>
</feature>
<proteinExistence type="predicted"/>
<reference evidence="3" key="1">
    <citation type="journal article" date="2013" name="Genome Announc.">
        <title>Draft genome sequence of the ascomycete Phaeoacremonium aleophilum strain UCR-PA7, a causal agent of the esca disease complex in grapevines.</title>
        <authorList>
            <person name="Blanco-Ulate B."/>
            <person name="Rolshausen P."/>
            <person name="Cantu D."/>
        </authorList>
    </citation>
    <scope>NUCLEOTIDE SEQUENCE [LARGE SCALE GENOMIC DNA]</scope>
    <source>
        <strain evidence="3">UCR-PA7</strain>
    </source>
</reference>
<dbReference type="Proteomes" id="UP000014074">
    <property type="component" value="Unassembled WGS sequence"/>
</dbReference>
<dbReference type="EMBL" id="KB933061">
    <property type="protein sequence ID" value="EOO00875.1"/>
    <property type="molecule type" value="Genomic_DNA"/>
</dbReference>
<sequence>MSTPASKKRRLDTANATLRRPFTSPIIKRPKATEDPAISKAPHPLSSKAQNSRQIIEALDEKIHDSLDDSPIASPQKAHKTHNSPKLKSPVLSHTENPLLSLVAQHKKEQIQRLKQLDQELEMVRQAQRIVSQSKSKRPGEPVDQELRDLIGKWQSGSRQAAEELFVIVKERVSNAGGIKAWKEMQQKQKQFYQGFDEAPMPRPQMGSRDENAEIPGSDDEPDDNSLASSEMHPSTQESLEEADEINYDKLADIAGFKNAESVSAC</sequence>
<evidence type="ECO:0000256" key="1">
    <source>
        <dbReference type="SAM" id="MobiDB-lite"/>
    </source>
</evidence>
<evidence type="ECO:0000313" key="2">
    <source>
        <dbReference type="EMBL" id="EOO00875.1"/>
    </source>
</evidence>
<dbReference type="GeneID" id="19324147"/>
<dbReference type="GO" id="GO:0006310">
    <property type="term" value="P:DNA recombination"/>
    <property type="evidence" value="ECO:0007669"/>
    <property type="project" value="TreeGrafter"/>
</dbReference>
<evidence type="ECO:0000313" key="3">
    <source>
        <dbReference type="Proteomes" id="UP000014074"/>
    </source>
</evidence>
<dbReference type="OrthoDB" id="27934at2759"/>